<dbReference type="AlphaFoldDB" id="A0A1B6FRK6"/>
<dbReference type="GO" id="GO:0005886">
    <property type="term" value="C:plasma membrane"/>
    <property type="evidence" value="ECO:0007669"/>
    <property type="project" value="TreeGrafter"/>
</dbReference>
<evidence type="ECO:0000313" key="2">
    <source>
        <dbReference type="EMBL" id="JAS52818.1"/>
    </source>
</evidence>
<keyword evidence="1" id="KW-1133">Transmembrane helix</keyword>
<sequence>FISSTRVLYGNTKSNCVKSMKVCEAHEIKLFCKDYVEKAEVMFILATIAGFIVILSLIHYMMCLAANYAHIRDHEKLQELQELQYLSDPDGFTNSKDRF</sequence>
<organism evidence="2">
    <name type="scientific">Cuerna arida</name>
    <dbReference type="NCBI Taxonomy" id="1464854"/>
    <lineage>
        <taxon>Eukaryota</taxon>
        <taxon>Metazoa</taxon>
        <taxon>Ecdysozoa</taxon>
        <taxon>Arthropoda</taxon>
        <taxon>Hexapoda</taxon>
        <taxon>Insecta</taxon>
        <taxon>Pterygota</taxon>
        <taxon>Neoptera</taxon>
        <taxon>Paraneoptera</taxon>
        <taxon>Hemiptera</taxon>
        <taxon>Auchenorrhyncha</taxon>
        <taxon>Membracoidea</taxon>
        <taxon>Cicadellidae</taxon>
        <taxon>Cicadellinae</taxon>
        <taxon>Proconiini</taxon>
        <taxon>Cuerna</taxon>
    </lineage>
</organism>
<evidence type="ECO:0000256" key="1">
    <source>
        <dbReference type="SAM" id="Phobius"/>
    </source>
</evidence>
<dbReference type="PANTHER" id="PTHR11683">
    <property type="entry name" value="MYELIN PROTEOLIPID"/>
    <property type="match status" value="1"/>
</dbReference>
<dbReference type="PANTHER" id="PTHR11683:SF12">
    <property type="entry name" value="M6, ISOFORM F"/>
    <property type="match status" value="1"/>
</dbReference>
<dbReference type="EMBL" id="GECZ01016951">
    <property type="protein sequence ID" value="JAS52818.1"/>
    <property type="molecule type" value="Transcribed_RNA"/>
</dbReference>
<reference evidence="2" key="1">
    <citation type="submission" date="2015-11" db="EMBL/GenBank/DDBJ databases">
        <title>De novo transcriptome assembly of four potential Pierce s Disease insect vectors from Arizona vineyards.</title>
        <authorList>
            <person name="Tassone E.E."/>
        </authorList>
    </citation>
    <scope>NUCLEOTIDE SEQUENCE</scope>
</reference>
<name>A0A1B6FRK6_9HEMI</name>
<keyword evidence="1" id="KW-0472">Membrane</keyword>
<dbReference type="Pfam" id="PF01275">
    <property type="entry name" value="Myelin_PLP"/>
    <property type="match status" value="1"/>
</dbReference>
<gene>
    <name evidence="2" type="ORF">g.16193</name>
</gene>
<protein>
    <submittedName>
        <fullName evidence="2">Uncharacterized protein</fullName>
    </submittedName>
</protein>
<dbReference type="GO" id="GO:0031175">
    <property type="term" value="P:neuron projection development"/>
    <property type="evidence" value="ECO:0007669"/>
    <property type="project" value="TreeGrafter"/>
</dbReference>
<feature type="non-terminal residue" evidence="2">
    <location>
        <position position="1"/>
    </location>
</feature>
<accession>A0A1B6FRK6</accession>
<feature type="transmembrane region" description="Helical" evidence="1">
    <location>
        <begin position="43"/>
        <end position="69"/>
    </location>
</feature>
<keyword evidence="1" id="KW-0812">Transmembrane</keyword>
<proteinExistence type="predicted"/>
<dbReference type="InterPro" id="IPR001614">
    <property type="entry name" value="Myelin_PLP"/>
</dbReference>